<sequence>MAVHQRVVGIRVARRSVTEAQTDNDYLQVFVYIFRPIFSQNWCTPSLESRTPHLGHETIAELKSGVSEMKRQRCTSKRALGRAFSPMVGV</sequence>
<organism evidence="1 2">
    <name type="scientific">Trichonephila inaurata madagascariensis</name>
    <dbReference type="NCBI Taxonomy" id="2747483"/>
    <lineage>
        <taxon>Eukaryota</taxon>
        <taxon>Metazoa</taxon>
        <taxon>Ecdysozoa</taxon>
        <taxon>Arthropoda</taxon>
        <taxon>Chelicerata</taxon>
        <taxon>Arachnida</taxon>
        <taxon>Araneae</taxon>
        <taxon>Araneomorphae</taxon>
        <taxon>Entelegynae</taxon>
        <taxon>Araneoidea</taxon>
        <taxon>Nephilidae</taxon>
        <taxon>Trichonephila</taxon>
        <taxon>Trichonephila inaurata</taxon>
    </lineage>
</organism>
<proteinExistence type="predicted"/>
<comment type="caution">
    <text evidence="1">The sequence shown here is derived from an EMBL/GenBank/DDBJ whole genome shotgun (WGS) entry which is preliminary data.</text>
</comment>
<gene>
    <name evidence="1" type="ORF">TNIN_21041</name>
</gene>
<name>A0A8X6Y1H4_9ARAC</name>
<evidence type="ECO:0000313" key="1">
    <source>
        <dbReference type="EMBL" id="GFY62672.1"/>
    </source>
</evidence>
<dbReference type="Proteomes" id="UP000886998">
    <property type="component" value="Unassembled WGS sequence"/>
</dbReference>
<dbReference type="AlphaFoldDB" id="A0A8X6Y1H4"/>
<keyword evidence="2" id="KW-1185">Reference proteome</keyword>
<protein>
    <submittedName>
        <fullName evidence="1">Uncharacterized protein</fullName>
    </submittedName>
</protein>
<evidence type="ECO:0000313" key="2">
    <source>
        <dbReference type="Proteomes" id="UP000886998"/>
    </source>
</evidence>
<dbReference type="OrthoDB" id="6414818at2759"/>
<reference evidence="1" key="1">
    <citation type="submission" date="2020-08" db="EMBL/GenBank/DDBJ databases">
        <title>Multicomponent nature underlies the extraordinary mechanical properties of spider dragline silk.</title>
        <authorList>
            <person name="Kono N."/>
            <person name="Nakamura H."/>
            <person name="Mori M."/>
            <person name="Yoshida Y."/>
            <person name="Ohtoshi R."/>
            <person name="Malay A.D."/>
            <person name="Moran D.A.P."/>
            <person name="Tomita M."/>
            <person name="Numata K."/>
            <person name="Arakawa K."/>
        </authorList>
    </citation>
    <scope>NUCLEOTIDE SEQUENCE</scope>
</reference>
<accession>A0A8X6Y1H4</accession>
<dbReference type="EMBL" id="BMAV01014340">
    <property type="protein sequence ID" value="GFY62672.1"/>
    <property type="molecule type" value="Genomic_DNA"/>
</dbReference>